<dbReference type="Proteomes" id="UP000030653">
    <property type="component" value="Unassembled WGS sequence"/>
</dbReference>
<dbReference type="HOGENOM" id="CLU_1992558_0_0_1"/>
<reference evidence="2 3" key="1">
    <citation type="journal article" date="2012" name="Science">
        <title>The Paleozoic origin of enzymatic lignin decomposition reconstructed from 31 fungal genomes.</title>
        <authorList>
            <person name="Floudas D."/>
            <person name="Binder M."/>
            <person name="Riley R."/>
            <person name="Barry K."/>
            <person name="Blanchette R.A."/>
            <person name="Henrissat B."/>
            <person name="Martinez A.T."/>
            <person name="Otillar R."/>
            <person name="Spatafora J.W."/>
            <person name="Yadav J.S."/>
            <person name="Aerts A."/>
            <person name="Benoit I."/>
            <person name="Boyd A."/>
            <person name="Carlson A."/>
            <person name="Copeland A."/>
            <person name="Coutinho P.M."/>
            <person name="de Vries R.P."/>
            <person name="Ferreira P."/>
            <person name="Findley K."/>
            <person name="Foster B."/>
            <person name="Gaskell J."/>
            <person name="Glotzer D."/>
            <person name="Gorecki P."/>
            <person name="Heitman J."/>
            <person name="Hesse C."/>
            <person name="Hori C."/>
            <person name="Igarashi K."/>
            <person name="Jurgens J.A."/>
            <person name="Kallen N."/>
            <person name="Kersten P."/>
            <person name="Kohler A."/>
            <person name="Kuees U."/>
            <person name="Kumar T.K.A."/>
            <person name="Kuo A."/>
            <person name="LaButti K."/>
            <person name="Larrondo L.F."/>
            <person name="Lindquist E."/>
            <person name="Ling A."/>
            <person name="Lombard V."/>
            <person name="Lucas S."/>
            <person name="Lundell T."/>
            <person name="Martin R."/>
            <person name="McLaughlin D.J."/>
            <person name="Morgenstern I."/>
            <person name="Morin E."/>
            <person name="Murat C."/>
            <person name="Nagy L.G."/>
            <person name="Nolan M."/>
            <person name="Ohm R.A."/>
            <person name="Patyshakuliyeva A."/>
            <person name="Rokas A."/>
            <person name="Ruiz-Duenas F.J."/>
            <person name="Sabat G."/>
            <person name="Salamov A."/>
            <person name="Samejima M."/>
            <person name="Schmutz J."/>
            <person name="Slot J.C."/>
            <person name="St John F."/>
            <person name="Stenlid J."/>
            <person name="Sun H."/>
            <person name="Sun S."/>
            <person name="Syed K."/>
            <person name="Tsang A."/>
            <person name="Wiebenga A."/>
            <person name="Young D."/>
            <person name="Pisabarro A."/>
            <person name="Eastwood D.C."/>
            <person name="Martin F."/>
            <person name="Cullen D."/>
            <person name="Grigoriev I.V."/>
            <person name="Hibbett D.S."/>
        </authorList>
    </citation>
    <scope>NUCLEOTIDE SEQUENCE [LARGE SCALE GENOMIC DNA]</scope>
    <source>
        <strain evidence="2 3">DJM-731 SS1</strain>
    </source>
</reference>
<sequence length="125" mass="14249">MVIDRLQTPNEMRTMMFLLQGPAYDDAKLSPCESVRSRPSHPRPELPNALEPQPRPPLTHRGSRPPPDHIAHDHKLVLVPRQIERMHTLSSVRRSTLYMLRTTLYSLSCELVRDCTEGDEPACSA</sequence>
<feature type="region of interest" description="Disordered" evidence="1">
    <location>
        <begin position="28"/>
        <end position="71"/>
    </location>
</feature>
<keyword evidence="3" id="KW-1185">Reference proteome</keyword>
<dbReference type="EMBL" id="JH795863">
    <property type="protein sequence ID" value="EJU02036.1"/>
    <property type="molecule type" value="Genomic_DNA"/>
</dbReference>
<accession>M5FVZ9</accession>
<dbReference type="AlphaFoldDB" id="M5FVZ9"/>
<evidence type="ECO:0000256" key="1">
    <source>
        <dbReference type="SAM" id="MobiDB-lite"/>
    </source>
</evidence>
<dbReference type="GeneID" id="63687851"/>
<protein>
    <submittedName>
        <fullName evidence="2">Uncharacterized protein</fullName>
    </submittedName>
</protein>
<organism evidence="2 3">
    <name type="scientific">Dacryopinax primogenitus (strain DJM 731)</name>
    <name type="common">Brown rot fungus</name>
    <dbReference type="NCBI Taxonomy" id="1858805"/>
    <lineage>
        <taxon>Eukaryota</taxon>
        <taxon>Fungi</taxon>
        <taxon>Dikarya</taxon>
        <taxon>Basidiomycota</taxon>
        <taxon>Agaricomycotina</taxon>
        <taxon>Dacrymycetes</taxon>
        <taxon>Dacrymycetales</taxon>
        <taxon>Dacrymycetaceae</taxon>
        <taxon>Dacryopinax</taxon>
    </lineage>
</organism>
<evidence type="ECO:0000313" key="3">
    <source>
        <dbReference type="Proteomes" id="UP000030653"/>
    </source>
</evidence>
<dbReference type="RefSeq" id="XP_040628933.1">
    <property type="nucleotide sequence ID" value="XM_040772789.1"/>
</dbReference>
<gene>
    <name evidence="2" type="ORF">DACRYDRAFT_22423</name>
</gene>
<name>M5FVZ9_DACPD</name>
<proteinExistence type="predicted"/>
<evidence type="ECO:0000313" key="2">
    <source>
        <dbReference type="EMBL" id="EJU02036.1"/>
    </source>
</evidence>